<dbReference type="PANTHER" id="PTHR24559:SF444">
    <property type="entry name" value="REVERSE TRANSCRIPTASE DOMAIN-CONTAINING PROTEIN"/>
    <property type="match status" value="1"/>
</dbReference>
<dbReference type="InterPro" id="IPR000477">
    <property type="entry name" value="RT_dom"/>
</dbReference>
<comment type="caution">
    <text evidence="2">The sequence shown here is derived from an EMBL/GenBank/DDBJ whole genome shotgun (WGS) entry which is preliminary data.</text>
</comment>
<protein>
    <submittedName>
        <fullName evidence="2">Retrovirus-related Pol polyprotein from transposon 17.6</fullName>
    </submittedName>
</protein>
<feature type="domain" description="Reverse transcriptase" evidence="1">
    <location>
        <begin position="1"/>
        <end position="67"/>
    </location>
</feature>
<reference evidence="2" key="1">
    <citation type="submission" date="2018-05" db="EMBL/GenBank/DDBJ databases">
        <title>Draft genome of Mucuna pruriens seed.</title>
        <authorList>
            <person name="Nnadi N.E."/>
            <person name="Vos R."/>
            <person name="Hasami M.H."/>
            <person name="Devisetty U.K."/>
            <person name="Aguiy J.C."/>
        </authorList>
    </citation>
    <scope>NUCLEOTIDE SEQUENCE [LARGE SCALE GENOMIC DNA]</scope>
    <source>
        <strain evidence="2">JCA_2017</strain>
    </source>
</reference>
<dbReference type="Gene3D" id="3.30.70.270">
    <property type="match status" value="1"/>
</dbReference>
<sequence>MEQIFKDRIGLELEVYIDDIVAKSTNSKQHCNVLARVFDVLRKHKLKLNLEKCSFGVQVGKFLVFMLTRRGIEANPNKCEVVINIRSPRSVKEVQQLAS</sequence>
<feature type="non-terminal residue" evidence="2">
    <location>
        <position position="1"/>
    </location>
</feature>
<dbReference type="PROSITE" id="PS50878">
    <property type="entry name" value="RT_POL"/>
    <property type="match status" value="1"/>
</dbReference>
<organism evidence="2 3">
    <name type="scientific">Mucuna pruriens</name>
    <name type="common">Velvet bean</name>
    <name type="synonym">Dolichos pruriens</name>
    <dbReference type="NCBI Taxonomy" id="157652"/>
    <lineage>
        <taxon>Eukaryota</taxon>
        <taxon>Viridiplantae</taxon>
        <taxon>Streptophyta</taxon>
        <taxon>Embryophyta</taxon>
        <taxon>Tracheophyta</taxon>
        <taxon>Spermatophyta</taxon>
        <taxon>Magnoliopsida</taxon>
        <taxon>eudicotyledons</taxon>
        <taxon>Gunneridae</taxon>
        <taxon>Pentapetalae</taxon>
        <taxon>rosids</taxon>
        <taxon>fabids</taxon>
        <taxon>Fabales</taxon>
        <taxon>Fabaceae</taxon>
        <taxon>Papilionoideae</taxon>
        <taxon>50 kb inversion clade</taxon>
        <taxon>NPAAA clade</taxon>
        <taxon>indigoferoid/millettioid clade</taxon>
        <taxon>Phaseoleae</taxon>
        <taxon>Mucuna</taxon>
    </lineage>
</organism>
<proteinExistence type="predicted"/>
<keyword evidence="3" id="KW-1185">Reference proteome</keyword>
<accession>A0A371GYG0</accession>
<dbReference type="PANTHER" id="PTHR24559">
    <property type="entry name" value="TRANSPOSON TY3-I GAG-POL POLYPROTEIN"/>
    <property type="match status" value="1"/>
</dbReference>
<dbReference type="Proteomes" id="UP000257109">
    <property type="component" value="Unassembled WGS sequence"/>
</dbReference>
<dbReference type="EMBL" id="QJKJ01004112">
    <property type="protein sequence ID" value="RDX95503.1"/>
    <property type="molecule type" value="Genomic_DNA"/>
</dbReference>
<dbReference type="AlphaFoldDB" id="A0A371GYG0"/>
<dbReference type="Pfam" id="PF00078">
    <property type="entry name" value="RVT_1"/>
    <property type="match status" value="1"/>
</dbReference>
<dbReference type="OrthoDB" id="101614at2759"/>
<evidence type="ECO:0000259" key="1">
    <source>
        <dbReference type="PROSITE" id="PS50878"/>
    </source>
</evidence>
<dbReference type="InterPro" id="IPR043128">
    <property type="entry name" value="Rev_trsase/Diguanyl_cyclase"/>
</dbReference>
<dbReference type="SUPFAM" id="SSF56672">
    <property type="entry name" value="DNA/RNA polymerases"/>
    <property type="match status" value="1"/>
</dbReference>
<dbReference type="InterPro" id="IPR043502">
    <property type="entry name" value="DNA/RNA_pol_sf"/>
</dbReference>
<name>A0A371GYG0_MUCPR</name>
<gene>
    <name evidence="2" type="primary">pol</name>
    <name evidence="2" type="ORF">CR513_21959</name>
</gene>
<evidence type="ECO:0000313" key="2">
    <source>
        <dbReference type="EMBL" id="RDX95503.1"/>
    </source>
</evidence>
<evidence type="ECO:0000313" key="3">
    <source>
        <dbReference type="Proteomes" id="UP000257109"/>
    </source>
</evidence>
<dbReference type="InterPro" id="IPR053134">
    <property type="entry name" value="RNA-dir_DNA_polymerase"/>
</dbReference>